<dbReference type="RefSeq" id="WP_264322129.1">
    <property type="nucleotide sequence ID" value="NZ_JADEXN010000270.1"/>
</dbReference>
<feature type="region of interest" description="Disordered" evidence="4">
    <location>
        <begin position="1"/>
        <end position="31"/>
    </location>
</feature>
<dbReference type="GO" id="GO:0003743">
    <property type="term" value="F:translation initiation factor activity"/>
    <property type="evidence" value="ECO:0007669"/>
    <property type="project" value="UniProtKB-KW"/>
</dbReference>
<dbReference type="PIRSF" id="PIRSF037511">
    <property type="entry name" value="Transl_init_SUI1_pro"/>
    <property type="match status" value="1"/>
</dbReference>
<name>A0A928W2D2_9CYAN</name>
<keyword evidence="6" id="KW-0396">Initiation factor</keyword>
<dbReference type="CDD" id="cd11567">
    <property type="entry name" value="YciH_like"/>
    <property type="match status" value="1"/>
</dbReference>
<dbReference type="InterPro" id="IPR001950">
    <property type="entry name" value="SUI1"/>
</dbReference>
<evidence type="ECO:0000313" key="7">
    <source>
        <dbReference type="Proteomes" id="UP000621799"/>
    </source>
</evidence>
<dbReference type="GO" id="GO:0003729">
    <property type="term" value="F:mRNA binding"/>
    <property type="evidence" value="ECO:0007669"/>
    <property type="project" value="TreeGrafter"/>
</dbReference>
<dbReference type="Gene3D" id="3.30.780.10">
    <property type="entry name" value="SUI1-like domain"/>
    <property type="match status" value="1"/>
</dbReference>
<protein>
    <submittedName>
        <fullName evidence="6">Translation initiation factor</fullName>
    </submittedName>
</protein>
<dbReference type="Pfam" id="PF01253">
    <property type="entry name" value="SUI1"/>
    <property type="match status" value="1"/>
</dbReference>
<dbReference type="PANTHER" id="PTHR12789">
    <property type="entry name" value="DENSITY-REGULATED PROTEIN HOMOLOG"/>
    <property type="match status" value="1"/>
</dbReference>
<keyword evidence="7" id="KW-1185">Reference proteome</keyword>
<dbReference type="InterPro" id="IPR036877">
    <property type="entry name" value="SUI1_dom_sf"/>
</dbReference>
<gene>
    <name evidence="6" type="ORF">IQ235_14245</name>
</gene>
<dbReference type="AlphaFoldDB" id="A0A928W2D2"/>
<accession>A0A928W2D2</accession>
<evidence type="ECO:0000256" key="4">
    <source>
        <dbReference type="SAM" id="MobiDB-lite"/>
    </source>
</evidence>
<evidence type="ECO:0000256" key="1">
    <source>
        <dbReference type="ARBA" id="ARBA00005422"/>
    </source>
</evidence>
<dbReference type="InterPro" id="IPR050318">
    <property type="entry name" value="DENR/SUI1_TIF"/>
</dbReference>
<comment type="caution">
    <text evidence="6">The sequence shown here is derived from an EMBL/GenBank/DDBJ whole genome shotgun (WGS) entry which is preliminary data.</text>
</comment>
<dbReference type="SUPFAM" id="SSF55159">
    <property type="entry name" value="eIF1-like"/>
    <property type="match status" value="1"/>
</dbReference>
<proteinExistence type="inferred from homology"/>
<dbReference type="PROSITE" id="PS50296">
    <property type="entry name" value="SUI1"/>
    <property type="match status" value="1"/>
</dbReference>
<comment type="similarity">
    <text evidence="1">Belongs to the SUI1 family.</text>
</comment>
<sequence>MPAKKRKSPTSKTDRKVYSEFGTPNNSEAIARPEIDLPPQQQQLRIQASRKERGGKTVTVIRGFQLKTDTLKKLLKQLKNQCGTGGSIKDETLEIQGDRTQQILEILTKLGYKAKVSGG</sequence>
<feature type="domain" description="SUI1" evidence="5">
    <location>
        <begin position="51"/>
        <end position="111"/>
    </location>
</feature>
<dbReference type="InterPro" id="IPR005872">
    <property type="entry name" value="SUI1_arc_bac"/>
</dbReference>
<keyword evidence="3" id="KW-0648">Protein biosynthesis</keyword>
<evidence type="ECO:0000259" key="5">
    <source>
        <dbReference type="PROSITE" id="PS50296"/>
    </source>
</evidence>
<keyword evidence="2" id="KW-0810">Translation regulation</keyword>
<dbReference type="EMBL" id="JADEXN010000270">
    <property type="protein sequence ID" value="MBE9041940.1"/>
    <property type="molecule type" value="Genomic_DNA"/>
</dbReference>
<evidence type="ECO:0000313" key="6">
    <source>
        <dbReference type="EMBL" id="MBE9041940.1"/>
    </source>
</evidence>
<dbReference type="NCBIfam" id="NF005669">
    <property type="entry name" value="PRK07451.1"/>
    <property type="match status" value="1"/>
</dbReference>
<dbReference type="Proteomes" id="UP000621799">
    <property type="component" value="Unassembled WGS sequence"/>
</dbReference>
<reference evidence="6" key="1">
    <citation type="submission" date="2020-10" db="EMBL/GenBank/DDBJ databases">
        <authorList>
            <person name="Castelo-Branco R."/>
            <person name="Eusebio N."/>
            <person name="Adriana R."/>
            <person name="Vieira A."/>
            <person name="Brugerolle De Fraissinette N."/>
            <person name="Rezende De Castro R."/>
            <person name="Schneider M.P."/>
            <person name="Vasconcelos V."/>
            <person name="Leao P.N."/>
        </authorList>
    </citation>
    <scope>NUCLEOTIDE SEQUENCE</scope>
    <source>
        <strain evidence="6">LEGE 11467</strain>
    </source>
</reference>
<evidence type="ECO:0000256" key="3">
    <source>
        <dbReference type="ARBA" id="ARBA00022917"/>
    </source>
</evidence>
<dbReference type="GO" id="GO:0002188">
    <property type="term" value="P:translation reinitiation"/>
    <property type="evidence" value="ECO:0007669"/>
    <property type="project" value="TreeGrafter"/>
</dbReference>
<organism evidence="6 7">
    <name type="scientific">Zarconia navalis LEGE 11467</name>
    <dbReference type="NCBI Taxonomy" id="1828826"/>
    <lineage>
        <taxon>Bacteria</taxon>
        <taxon>Bacillati</taxon>
        <taxon>Cyanobacteriota</taxon>
        <taxon>Cyanophyceae</taxon>
        <taxon>Oscillatoriophycideae</taxon>
        <taxon>Oscillatoriales</taxon>
        <taxon>Oscillatoriales incertae sedis</taxon>
        <taxon>Zarconia</taxon>
        <taxon>Zarconia navalis</taxon>
    </lineage>
</organism>
<evidence type="ECO:0000256" key="2">
    <source>
        <dbReference type="ARBA" id="ARBA00022845"/>
    </source>
</evidence>
<dbReference type="GO" id="GO:0001731">
    <property type="term" value="P:formation of translation preinitiation complex"/>
    <property type="evidence" value="ECO:0007669"/>
    <property type="project" value="TreeGrafter"/>
</dbReference>
<dbReference type="PANTHER" id="PTHR12789:SF0">
    <property type="entry name" value="DENSITY-REGULATED PROTEIN"/>
    <property type="match status" value="1"/>
</dbReference>
<dbReference type="GO" id="GO:0006417">
    <property type="term" value="P:regulation of translation"/>
    <property type="evidence" value="ECO:0007669"/>
    <property type="project" value="UniProtKB-KW"/>
</dbReference>